<evidence type="ECO:0000313" key="4">
    <source>
        <dbReference type="Proteomes" id="UP000322214"/>
    </source>
</evidence>
<dbReference type="EMBL" id="CP042912">
    <property type="protein sequence ID" value="QEG24362.1"/>
    <property type="molecule type" value="Genomic_DNA"/>
</dbReference>
<organism evidence="3 4">
    <name type="scientific">Mariniblastus fucicola</name>
    <dbReference type="NCBI Taxonomy" id="980251"/>
    <lineage>
        <taxon>Bacteria</taxon>
        <taxon>Pseudomonadati</taxon>
        <taxon>Planctomycetota</taxon>
        <taxon>Planctomycetia</taxon>
        <taxon>Pirellulales</taxon>
        <taxon>Pirellulaceae</taxon>
        <taxon>Mariniblastus</taxon>
    </lineage>
</organism>
<sequence length="514" mass="58053">MLSKFGAAIGERPRLGLWRLVGFRLNSNTATARSVERQGASRRSRRAIEPTASALSLTIARLQPVLQTLRLKLAIVFLFACVLSPATANAQFGLNQQRISESQWSRGFHGFNMIAEGNDLQRITLREFQSSDSADVLLIVIGRLRGLPLNVIKHVNNGGSAMVASDSTRPFSEATFSGVRFGKLQGYRTRPADAFGEMQDCPIVRDIQNHPIVSGVDEIVTNQPGYLMAGRQETIAWLPIYRNRRQTYAFAAANQNRNSGRFVALADQSIFTNQMIVYGDNARFADQTIKWLKDGKRTKLLILVDGEESTSLDPADVIVDVPPPSQREVMDALQELPPAAMLEFANSVATVVEDENMINDFIHDSLDRVPESAMNRFYIFLMFGIACLALVVAFVCQRKLQNKTASVVAFKRSRNEQNDIKKIQFHERQQAAHFLLDKFCVHQAGRRFNDWPSFPTEMVSGKDRESKSVFESMTRMSILYKSKPTSFWTRNKLAKLKNEVERWREYFANAKKED</sequence>
<gene>
    <name evidence="3" type="ORF">MFFC18_42810</name>
</gene>
<dbReference type="AlphaFoldDB" id="A0A5B9PI59"/>
<proteinExistence type="predicted"/>
<protein>
    <recommendedName>
        <fullName evidence="2">DUF4350 domain-containing protein</fullName>
    </recommendedName>
</protein>
<feature type="transmembrane region" description="Helical" evidence="1">
    <location>
        <begin position="377"/>
        <end position="396"/>
    </location>
</feature>
<evidence type="ECO:0000256" key="1">
    <source>
        <dbReference type="SAM" id="Phobius"/>
    </source>
</evidence>
<keyword evidence="4" id="KW-1185">Reference proteome</keyword>
<reference evidence="3 4" key="1">
    <citation type="submission" date="2019-08" db="EMBL/GenBank/DDBJ databases">
        <title>Deep-cultivation of Planctomycetes and their phenomic and genomic characterization uncovers novel biology.</title>
        <authorList>
            <person name="Wiegand S."/>
            <person name="Jogler M."/>
            <person name="Boedeker C."/>
            <person name="Pinto D."/>
            <person name="Vollmers J."/>
            <person name="Rivas-Marin E."/>
            <person name="Kohn T."/>
            <person name="Peeters S.H."/>
            <person name="Heuer A."/>
            <person name="Rast P."/>
            <person name="Oberbeckmann S."/>
            <person name="Bunk B."/>
            <person name="Jeske O."/>
            <person name="Meyerdierks A."/>
            <person name="Storesund J.E."/>
            <person name="Kallscheuer N."/>
            <person name="Luecker S."/>
            <person name="Lage O.M."/>
            <person name="Pohl T."/>
            <person name="Merkel B.J."/>
            <person name="Hornburger P."/>
            <person name="Mueller R.-W."/>
            <person name="Bruemmer F."/>
            <person name="Labrenz M."/>
            <person name="Spormann A.M."/>
            <person name="Op den Camp H."/>
            <person name="Overmann J."/>
            <person name="Amann R."/>
            <person name="Jetten M.S.M."/>
            <person name="Mascher T."/>
            <person name="Medema M.H."/>
            <person name="Devos D.P."/>
            <person name="Kaster A.-K."/>
            <person name="Ovreas L."/>
            <person name="Rohde M."/>
            <person name="Galperin M.Y."/>
            <person name="Jogler C."/>
        </authorList>
    </citation>
    <scope>NUCLEOTIDE SEQUENCE [LARGE SCALE GENOMIC DNA]</scope>
    <source>
        <strain evidence="3 4">FC18</strain>
    </source>
</reference>
<dbReference type="InterPro" id="IPR025646">
    <property type="entry name" value="DUF4350"/>
</dbReference>
<feature type="domain" description="DUF4350" evidence="2">
    <location>
        <begin position="115"/>
        <end position="287"/>
    </location>
</feature>
<keyword evidence="1" id="KW-0472">Membrane</keyword>
<dbReference type="STRING" id="980251.GCA_001642875_01290"/>
<evidence type="ECO:0000313" key="3">
    <source>
        <dbReference type="EMBL" id="QEG24362.1"/>
    </source>
</evidence>
<keyword evidence="1" id="KW-1133">Transmembrane helix</keyword>
<dbReference type="Proteomes" id="UP000322214">
    <property type="component" value="Chromosome"/>
</dbReference>
<evidence type="ECO:0000259" key="2">
    <source>
        <dbReference type="Pfam" id="PF14258"/>
    </source>
</evidence>
<accession>A0A5B9PI59</accession>
<dbReference type="KEGG" id="mff:MFFC18_42810"/>
<dbReference type="Pfam" id="PF14258">
    <property type="entry name" value="DUF4350"/>
    <property type="match status" value="1"/>
</dbReference>
<name>A0A5B9PI59_9BACT</name>
<keyword evidence="1" id="KW-0812">Transmembrane</keyword>